<keyword evidence="1" id="KW-0472">Membrane</keyword>
<dbReference type="AlphaFoldDB" id="A0A1H8DZR0"/>
<dbReference type="EMBL" id="FOCX01000001">
    <property type="protein sequence ID" value="SEN12344.1"/>
    <property type="molecule type" value="Genomic_DNA"/>
</dbReference>
<dbReference type="Proteomes" id="UP000198775">
    <property type="component" value="Unassembled WGS sequence"/>
</dbReference>
<evidence type="ECO:0000313" key="2">
    <source>
        <dbReference type="EMBL" id="SEN12344.1"/>
    </source>
</evidence>
<name>A0A1H8DZR0_9EURY</name>
<feature type="transmembrane region" description="Helical" evidence="1">
    <location>
        <begin position="36"/>
        <end position="60"/>
    </location>
</feature>
<accession>A0A1H8DZR0</accession>
<feature type="transmembrane region" description="Helical" evidence="1">
    <location>
        <begin position="12"/>
        <end position="30"/>
    </location>
</feature>
<keyword evidence="3" id="KW-1185">Reference proteome</keyword>
<sequence>MLRSLGRLIDTPTVVVLLLLGTVIMVAAGVQSNPTLQLLGGFVAVLVIVLALLVLFFVFIKRLNADIDSDRHDLRRELDDIVEDDDE</sequence>
<gene>
    <name evidence="2" type="ORF">SAMN05216388_1001418</name>
</gene>
<keyword evidence="1" id="KW-1133">Transmembrane helix</keyword>
<evidence type="ECO:0000256" key="1">
    <source>
        <dbReference type="SAM" id="Phobius"/>
    </source>
</evidence>
<dbReference type="RefSeq" id="WP_092657102.1">
    <property type="nucleotide sequence ID" value="NZ_FOCX01000001.1"/>
</dbReference>
<reference evidence="3" key="1">
    <citation type="submission" date="2016-10" db="EMBL/GenBank/DDBJ databases">
        <authorList>
            <person name="Varghese N."/>
            <person name="Submissions S."/>
        </authorList>
    </citation>
    <scope>NUCLEOTIDE SEQUENCE [LARGE SCALE GENOMIC DNA]</scope>
    <source>
        <strain evidence="3">IBRC-M 10043</strain>
    </source>
</reference>
<protein>
    <submittedName>
        <fullName evidence="2">Uncharacterized protein</fullName>
    </submittedName>
</protein>
<organism evidence="2 3">
    <name type="scientific">Halorientalis persicus</name>
    <dbReference type="NCBI Taxonomy" id="1367881"/>
    <lineage>
        <taxon>Archaea</taxon>
        <taxon>Methanobacteriati</taxon>
        <taxon>Methanobacteriota</taxon>
        <taxon>Stenosarchaea group</taxon>
        <taxon>Halobacteria</taxon>
        <taxon>Halobacteriales</taxon>
        <taxon>Haloarculaceae</taxon>
        <taxon>Halorientalis</taxon>
    </lineage>
</organism>
<keyword evidence="1" id="KW-0812">Transmembrane</keyword>
<proteinExistence type="predicted"/>
<evidence type="ECO:0000313" key="3">
    <source>
        <dbReference type="Proteomes" id="UP000198775"/>
    </source>
</evidence>